<dbReference type="InterPro" id="IPR012441">
    <property type="entry name" value="DUF1643"/>
</dbReference>
<gene>
    <name evidence="1" type="ORF">EV141_0190</name>
</gene>
<keyword evidence="2" id="KW-1185">Reference proteome</keyword>
<organism evidence="1 2">
    <name type="scientific">Microcella putealis</name>
    <dbReference type="NCBI Taxonomy" id="337005"/>
    <lineage>
        <taxon>Bacteria</taxon>
        <taxon>Bacillati</taxon>
        <taxon>Actinomycetota</taxon>
        <taxon>Actinomycetes</taxon>
        <taxon>Micrococcales</taxon>
        <taxon>Microbacteriaceae</taxon>
        <taxon>Microcella</taxon>
    </lineage>
</organism>
<accession>A0A4Q7LWW1</accession>
<proteinExistence type="predicted"/>
<protein>
    <recommendedName>
        <fullName evidence="3">DUF1643 domain-containing protein</fullName>
    </recommendedName>
</protein>
<evidence type="ECO:0008006" key="3">
    <source>
        <dbReference type="Google" id="ProtNLM"/>
    </source>
</evidence>
<dbReference type="Proteomes" id="UP000293519">
    <property type="component" value="Unassembled WGS sequence"/>
</dbReference>
<comment type="caution">
    <text evidence="1">The sequence shown here is derived from an EMBL/GenBank/DDBJ whole genome shotgun (WGS) entry which is preliminary data.</text>
</comment>
<evidence type="ECO:0000313" key="2">
    <source>
        <dbReference type="Proteomes" id="UP000293519"/>
    </source>
</evidence>
<sequence>MVSADDGARFVLGTVGEHPFVCVGVNPSTATPERLDATVTRVARRAAALGFDSWVMLNLYPQRSTDPAGLHERADAALVADNERAIADVLRRRPGALCAAWGTLIGSRPYLAGLARRVIAIADTAGCSWSALGNVTAAGHPRHPLYVRGDAPLVPFDARAYADQLP</sequence>
<name>A0A4Q7LWW1_9MICO</name>
<dbReference type="AlphaFoldDB" id="A0A4Q7LWW1"/>
<dbReference type="EMBL" id="SGWW01000001">
    <property type="protein sequence ID" value="RZS58977.1"/>
    <property type="molecule type" value="Genomic_DNA"/>
</dbReference>
<reference evidence="1 2" key="1">
    <citation type="journal article" date="2015" name="Stand. Genomic Sci.">
        <title>Genomic Encyclopedia of Bacterial and Archaeal Type Strains, Phase III: the genomes of soil and plant-associated and newly described type strains.</title>
        <authorList>
            <person name="Whitman W.B."/>
            <person name="Woyke T."/>
            <person name="Klenk H.P."/>
            <person name="Zhou Y."/>
            <person name="Lilburn T.G."/>
            <person name="Beck B.J."/>
            <person name="De Vos P."/>
            <person name="Vandamme P."/>
            <person name="Eisen J.A."/>
            <person name="Garrity G."/>
            <person name="Hugenholtz P."/>
            <person name="Kyrpides N.C."/>
        </authorList>
    </citation>
    <scope>NUCLEOTIDE SEQUENCE [LARGE SCALE GENOMIC DNA]</scope>
    <source>
        <strain evidence="1 2">CV2</strain>
    </source>
</reference>
<dbReference type="Pfam" id="PF07799">
    <property type="entry name" value="DUF1643"/>
    <property type="match status" value="1"/>
</dbReference>
<evidence type="ECO:0000313" key="1">
    <source>
        <dbReference type="EMBL" id="RZS58977.1"/>
    </source>
</evidence>